<evidence type="ECO:0000313" key="5">
    <source>
        <dbReference type="Proteomes" id="UP001501752"/>
    </source>
</evidence>
<dbReference type="Gene3D" id="3.30.70.250">
    <property type="entry name" value="Malonyl-CoA ACP transacylase, ACP-binding"/>
    <property type="match status" value="1"/>
</dbReference>
<keyword evidence="5" id="KW-1185">Reference proteome</keyword>
<dbReference type="InterPro" id="IPR050091">
    <property type="entry name" value="PKS_NRPS_Biosynth_Enz"/>
</dbReference>
<organism evidence="4 5">
    <name type="scientific">Kitasatospora terrestris</name>
    <dbReference type="NCBI Taxonomy" id="258051"/>
    <lineage>
        <taxon>Bacteria</taxon>
        <taxon>Bacillati</taxon>
        <taxon>Actinomycetota</taxon>
        <taxon>Actinomycetes</taxon>
        <taxon>Kitasatosporales</taxon>
        <taxon>Streptomycetaceae</taxon>
        <taxon>Kitasatospora</taxon>
    </lineage>
</organism>
<gene>
    <name evidence="4" type="ORF">GCM10023235_28480</name>
</gene>
<dbReference type="Gene3D" id="3.40.366.10">
    <property type="entry name" value="Malonyl-Coenzyme A Acyl Carrier Protein, domain 2"/>
    <property type="match status" value="1"/>
</dbReference>
<keyword evidence="1" id="KW-0596">Phosphopantetheine</keyword>
<dbReference type="InterPro" id="IPR014043">
    <property type="entry name" value="Acyl_transferase_dom"/>
</dbReference>
<dbReference type="SUPFAM" id="SSF52151">
    <property type="entry name" value="FabD/lysophospholipase-like"/>
    <property type="match status" value="1"/>
</dbReference>
<dbReference type="SMART" id="SM00827">
    <property type="entry name" value="PKS_AT"/>
    <property type="match status" value="1"/>
</dbReference>
<protein>
    <recommendedName>
        <fullName evidence="3">Malonyl-CoA:ACP transacylase (MAT) domain-containing protein</fullName>
    </recommendedName>
</protein>
<comment type="caution">
    <text evidence="4">The sequence shown here is derived from an EMBL/GenBank/DDBJ whole genome shotgun (WGS) entry which is preliminary data.</text>
</comment>
<name>A0ABP9DM78_9ACTN</name>
<feature type="domain" description="Malonyl-CoA:ACP transacylase (MAT)" evidence="3">
    <location>
        <begin position="14"/>
        <end position="307"/>
    </location>
</feature>
<dbReference type="SUPFAM" id="SSF55048">
    <property type="entry name" value="Probable ACP-binding domain of malonyl-CoA ACP transacylase"/>
    <property type="match status" value="1"/>
</dbReference>
<dbReference type="Proteomes" id="UP001501752">
    <property type="component" value="Unassembled WGS sequence"/>
</dbReference>
<evidence type="ECO:0000313" key="4">
    <source>
        <dbReference type="EMBL" id="GAA4849865.1"/>
    </source>
</evidence>
<dbReference type="RefSeq" id="WP_345697194.1">
    <property type="nucleotide sequence ID" value="NZ_BAABIS010000001.1"/>
</dbReference>
<dbReference type="InterPro" id="IPR016035">
    <property type="entry name" value="Acyl_Trfase/lysoPLipase"/>
</dbReference>
<dbReference type="EMBL" id="BAABIS010000001">
    <property type="protein sequence ID" value="GAA4849865.1"/>
    <property type="molecule type" value="Genomic_DNA"/>
</dbReference>
<sequence>MTATPARPRPVALLLPGQGAQHARMAHGLYRTVPAFTDALDEVLDLLGPDGAAVRTDWLAEQPAVPLDDVRRAQPLLFAIDYALARTLHAWGVRPAAILGHSVGEAVGAVLAGVLPLADAVRLLAERIGAIADAPPGGMLAVAATAEAVIPYLTEQVVIGAINGPQQLLLAGPDPDLAVAEAELIASGITCMRARATSGFHSPSLRPACRRTLAGYDGVELRSPRTPLVSGYTAGELSAGNAVDPGFWAMQPAEPVLFGPALDALLARGPHLLVEAGPGQGLSALARRHPEVGGGRSAVVPLLGSRPRTPADDLQNLLRAARAIEAEGHAVSPYHLAPA</sequence>
<evidence type="ECO:0000259" key="3">
    <source>
        <dbReference type="SMART" id="SM00827"/>
    </source>
</evidence>
<dbReference type="PANTHER" id="PTHR43775:SF37">
    <property type="entry name" value="SI:DKEY-61P9.11"/>
    <property type="match status" value="1"/>
</dbReference>
<evidence type="ECO:0000256" key="2">
    <source>
        <dbReference type="ARBA" id="ARBA00022553"/>
    </source>
</evidence>
<reference evidence="5" key="1">
    <citation type="journal article" date="2019" name="Int. J. Syst. Evol. Microbiol.">
        <title>The Global Catalogue of Microorganisms (GCM) 10K type strain sequencing project: providing services to taxonomists for standard genome sequencing and annotation.</title>
        <authorList>
            <consortium name="The Broad Institute Genomics Platform"/>
            <consortium name="The Broad Institute Genome Sequencing Center for Infectious Disease"/>
            <person name="Wu L."/>
            <person name="Ma J."/>
        </authorList>
    </citation>
    <scope>NUCLEOTIDE SEQUENCE [LARGE SCALE GENOMIC DNA]</scope>
    <source>
        <strain evidence="5">JCM 13006</strain>
    </source>
</reference>
<dbReference type="PANTHER" id="PTHR43775">
    <property type="entry name" value="FATTY ACID SYNTHASE"/>
    <property type="match status" value="1"/>
</dbReference>
<proteinExistence type="predicted"/>
<dbReference type="Gene3D" id="3.30.70.3290">
    <property type="match status" value="1"/>
</dbReference>
<dbReference type="Pfam" id="PF00698">
    <property type="entry name" value="Acyl_transf_1"/>
    <property type="match status" value="1"/>
</dbReference>
<dbReference type="InterPro" id="IPR016036">
    <property type="entry name" value="Malonyl_transacylase_ACP-bd"/>
</dbReference>
<dbReference type="InterPro" id="IPR001227">
    <property type="entry name" value="Ac_transferase_dom_sf"/>
</dbReference>
<accession>A0ABP9DM78</accession>
<keyword evidence="2" id="KW-0597">Phosphoprotein</keyword>
<evidence type="ECO:0000256" key="1">
    <source>
        <dbReference type="ARBA" id="ARBA00022450"/>
    </source>
</evidence>